<sequence length="142" mass="16462">FSPISLHLQVSSIKKFNGLNFPEWSNKFKSFYKASERSNRLNLMFIRMTVAKNIKSMIPKTDSVKKFMESSVVGTFMGTLTTMKFDSSRTMHEHVTKMINRVAKLEFMGLKVNKNFLVTFMTISLPPQYGPFQINYNTIKDK</sequence>
<proteinExistence type="predicted"/>
<organism evidence="1 2">
    <name type="scientific">Dillenia turbinata</name>
    <dbReference type="NCBI Taxonomy" id="194707"/>
    <lineage>
        <taxon>Eukaryota</taxon>
        <taxon>Viridiplantae</taxon>
        <taxon>Streptophyta</taxon>
        <taxon>Embryophyta</taxon>
        <taxon>Tracheophyta</taxon>
        <taxon>Spermatophyta</taxon>
        <taxon>Magnoliopsida</taxon>
        <taxon>eudicotyledons</taxon>
        <taxon>Gunneridae</taxon>
        <taxon>Pentapetalae</taxon>
        <taxon>Dilleniales</taxon>
        <taxon>Dilleniaceae</taxon>
        <taxon>Dillenia</taxon>
    </lineage>
</organism>
<evidence type="ECO:0000313" key="2">
    <source>
        <dbReference type="Proteomes" id="UP001370490"/>
    </source>
</evidence>
<dbReference type="AlphaFoldDB" id="A0AAN8ZBK6"/>
<reference evidence="1 2" key="1">
    <citation type="submission" date="2023-12" db="EMBL/GenBank/DDBJ databases">
        <title>A high-quality genome assembly for Dillenia turbinata (Dilleniales).</title>
        <authorList>
            <person name="Chanderbali A."/>
        </authorList>
    </citation>
    <scope>NUCLEOTIDE SEQUENCE [LARGE SCALE GENOMIC DNA]</scope>
    <source>
        <strain evidence="1">LSX21</strain>
        <tissue evidence="1">Leaf</tissue>
    </source>
</reference>
<name>A0AAN8ZBK6_9MAGN</name>
<dbReference type="EMBL" id="JBAMMX010000011">
    <property type="protein sequence ID" value="KAK6931817.1"/>
    <property type="molecule type" value="Genomic_DNA"/>
</dbReference>
<keyword evidence="2" id="KW-1185">Reference proteome</keyword>
<evidence type="ECO:0000313" key="1">
    <source>
        <dbReference type="EMBL" id="KAK6931817.1"/>
    </source>
</evidence>
<feature type="non-terminal residue" evidence="1">
    <location>
        <position position="1"/>
    </location>
</feature>
<comment type="caution">
    <text evidence="1">The sequence shown here is derived from an EMBL/GenBank/DDBJ whole genome shotgun (WGS) entry which is preliminary data.</text>
</comment>
<protein>
    <submittedName>
        <fullName evidence="1">Uncharacterized protein</fullName>
    </submittedName>
</protein>
<accession>A0AAN8ZBK6</accession>
<gene>
    <name evidence="1" type="ORF">RJ641_003610</name>
</gene>
<dbReference type="Pfam" id="PF14223">
    <property type="entry name" value="Retrotran_gag_2"/>
    <property type="match status" value="1"/>
</dbReference>
<dbReference type="Proteomes" id="UP001370490">
    <property type="component" value="Unassembled WGS sequence"/>
</dbReference>